<evidence type="ECO:0000256" key="2">
    <source>
        <dbReference type="ARBA" id="ARBA00021975"/>
    </source>
</evidence>
<reference evidence="9 10" key="1">
    <citation type="submission" date="2024-02" db="EMBL/GenBank/DDBJ databases">
        <title>Haloferula sargassicola NBRC 104335.</title>
        <authorList>
            <person name="Ichikawa N."/>
            <person name="Katano-Makiyama Y."/>
            <person name="Hidaka K."/>
        </authorList>
    </citation>
    <scope>NUCLEOTIDE SEQUENCE [LARGE SCALE GENOMIC DNA]</scope>
    <source>
        <strain evidence="9 10">NBRC 104335</strain>
    </source>
</reference>
<dbReference type="Pfam" id="PF01119">
    <property type="entry name" value="DNA_mis_repair"/>
    <property type="match status" value="1"/>
</dbReference>
<dbReference type="Gene3D" id="3.30.565.10">
    <property type="entry name" value="Histidine kinase-like ATPase, C-terminal domain"/>
    <property type="match status" value="1"/>
</dbReference>
<proteinExistence type="inferred from homology"/>
<evidence type="ECO:0000259" key="7">
    <source>
        <dbReference type="SMART" id="SM00853"/>
    </source>
</evidence>
<dbReference type="InterPro" id="IPR013507">
    <property type="entry name" value="DNA_mismatch_S5_2-like"/>
</dbReference>
<dbReference type="PANTHER" id="PTHR10073:SF12">
    <property type="entry name" value="DNA MISMATCH REPAIR PROTEIN MLH1"/>
    <property type="match status" value="1"/>
</dbReference>
<dbReference type="PANTHER" id="PTHR10073">
    <property type="entry name" value="DNA MISMATCH REPAIR PROTEIN MLH, PMS, MUTL"/>
    <property type="match status" value="1"/>
</dbReference>
<dbReference type="InterPro" id="IPR014790">
    <property type="entry name" value="MutL_C"/>
</dbReference>
<keyword evidence="3 5" id="KW-0227">DNA damage</keyword>
<evidence type="ECO:0000256" key="5">
    <source>
        <dbReference type="HAMAP-Rule" id="MF_00149"/>
    </source>
</evidence>
<comment type="function">
    <text evidence="5">This protein is involved in the repair of mismatches in DNA. It is required for dam-dependent methyl-directed DNA mismatch repair. May act as a 'molecular matchmaker', a protein that promotes the formation of a stable complex between two or more DNA-binding proteins in an ATP-dependent manner without itself being part of a final effector complex.</text>
</comment>
<gene>
    <name evidence="5 9" type="primary">mutL</name>
    <name evidence="9" type="ORF">Hsar01_02387</name>
</gene>
<comment type="similarity">
    <text evidence="1 5">Belongs to the DNA mismatch repair MutL/HexB family.</text>
</comment>
<dbReference type="Gene3D" id="3.30.1370.100">
    <property type="entry name" value="MutL, C-terminal domain, regulatory subdomain"/>
    <property type="match status" value="1"/>
</dbReference>
<keyword evidence="10" id="KW-1185">Reference proteome</keyword>
<keyword evidence="4 5" id="KW-0234">DNA repair</keyword>
<dbReference type="InterPro" id="IPR014721">
    <property type="entry name" value="Ribsml_uS5_D2-typ_fold_subgr"/>
</dbReference>
<dbReference type="RefSeq" id="WP_353567278.1">
    <property type="nucleotide sequence ID" value="NZ_BAABRI010000012.1"/>
</dbReference>
<feature type="domain" description="DNA mismatch repair protein S5" evidence="8">
    <location>
        <begin position="209"/>
        <end position="328"/>
    </location>
</feature>
<dbReference type="InterPro" id="IPR042120">
    <property type="entry name" value="MutL_C_dimsub"/>
</dbReference>
<name>A0ABP9UNK3_9BACT</name>
<sequence>MPSIRVLPDVLASQVAAGEVVERPASVVKELVENSIDAGAREVLVEIRRGGAALVRVTDDGCGMTPGDARMSLERHATSKLREAADLHRIRTLGFRGEAVPSIASVSRFRLKTRTAGAVAGTEIEVEGGRIAEPRDAGCPVGTVIEVRDLFFNVPARKKFLRTETTESAHIEHQLRLHALAAAEVRIRFRKDEREVFDLPAGLDRFDRLRQIVGLAVGKELLRLETTEGRGLKVEGFLLPHGHARRGRKHQCIFLNGRPVEDAAISRGLVEGFRGGLPEGLHPAAWLWIELDPALVDVNVHPAKREIRLRQPHELREAIAAAVMGASSALQPPKPVLREPPSAPVRPAPPRSPEYAAPAPRPVAWQPVAVECPLLPDPAETSRQTGPRFRFIGTLLGRYALLESEDGLVMLDPQAARERILYEKLLAGGQGSGHSQSLLVPVVLDPGPREAELLLAHREGLATAGFELGDFGGGSVQVSSAPSFVDPAEVAALLTGLADELADEASLSRRFALERLAKSLARKAALLEKTRPEEALALLDRLFECDLPYCAADGRPTLTEFSLGELERRFGSSR</sequence>
<dbReference type="HAMAP" id="MF_00149">
    <property type="entry name" value="DNA_mis_repair"/>
    <property type="match status" value="1"/>
</dbReference>
<dbReference type="Pfam" id="PF13589">
    <property type="entry name" value="HATPase_c_3"/>
    <property type="match status" value="1"/>
</dbReference>
<accession>A0ABP9UNK3</accession>
<evidence type="ECO:0000256" key="4">
    <source>
        <dbReference type="ARBA" id="ARBA00023204"/>
    </source>
</evidence>
<evidence type="ECO:0000256" key="3">
    <source>
        <dbReference type="ARBA" id="ARBA00022763"/>
    </source>
</evidence>
<dbReference type="SMART" id="SM00853">
    <property type="entry name" value="MutL_C"/>
    <property type="match status" value="1"/>
</dbReference>
<dbReference type="InterPro" id="IPR020568">
    <property type="entry name" value="Ribosomal_Su5_D2-typ_SF"/>
</dbReference>
<comment type="caution">
    <text evidence="9">The sequence shown here is derived from an EMBL/GenBank/DDBJ whole genome shotgun (WGS) entry which is preliminary data.</text>
</comment>
<dbReference type="CDD" id="cd00782">
    <property type="entry name" value="MutL_Trans"/>
    <property type="match status" value="1"/>
</dbReference>
<evidence type="ECO:0000313" key="10">
    <source>
        <dbReference type="Proteomes" id="UP001476282"/>
    </source>
</evidence>
<protein>
    <recommendedName>
        <fullName evidence="2 5">DNA mismatch repair protein MutL</fullName>
    </recommendedName>
</protein>
<dbReference type="SUPFAM" id="SSF54211">
    <property type="entry name" value="Ribosomal protein S5 domain 2-like"/>
    <property type="match status" value="1"/>
</dbReference>
<dbReference type="InterPro" id="IPR037198">
    <property type="entry name" value="MutL_C_sf"/>
</dbReference>
<dbReference type="NCBIfam" id="TIGR00585">
    <property type="entry name" value="mutl"/>
    <property type="match status" value="1"/>
</dbReference>
<dbReference type="CDD" id="cd16926">
    <property type="entry name" value="HATPase_MutL-MLH-PMS-like"/>
    <property type="match status" value="1"/>
</dbReference>
<evidence type="ECO:0000259" key="8">
    <source>
        <dbReference type="SMART" id="SM01340"/>
    </source>
</evidence>
<dbReference type="SMART" id="SM01340">
    <property type="entry name" value="DNA_mis_repair"/>
    <property type="match status" value="1"/>
</dbReference>
<dbReference type="InterPro" id="IPR036890">
    <property type="entry name" value="HATPase_C_sf"/>
</dbReference>
<dbReference type="Gene3D" id="3.30.230.10">
    <property type="match status" value="1"/>
</dbReference>
<evidence type="ECO:0000256" key="1">
    <source>
        <dbReference type="ARBA" id="ARBA00006082"/>
    </source>
</evidence>
<dbReference type="Proteomes" id="UP001476282">
    <property type="component" value="Unassembled WGS sequence"/>
</dbReference>
<evidence type="ECO:0000313" key="9">
    <source>
        <dbReference type="EMBL" id="GAA5483158.1"/>
    </source>
</evidence>
<dbReference type="InterPro" id="IPR042121">
    <property type="entry name" value="MutL_C_regsub"/>
</dbReference>
<organism evidence="9 10">
    <name type="scientific">Haloferula sargassicola</name>
    <dbReference type="NCBI Taxonomy" id="490096"/>
    <lineage>
        <taxon>Bacteria</taxon>
        <taxon>Pseudomonadati</taxon>
        <taxon>Verrucomicrobiota</taxon>
        <taxon>Verrucomicrobiia</taxon>
        <taxon>Verrucomicrobiales</taxon>
        <taxon>Verrucomicrobiaceae</taxon>
        <taxon>Haloferula</taxon>
    </lineage>
</organism>
<dbReference type="Gene3D" id="3.30.1540.20">
    <property type="entry name" value="MutL, C-terminal domain, dimerisation subdomain"/>
    <property type="match status" value="1"/>
</dbReference>
<dbReference type="SUPFAM" id="SSF118116">
    <property type="entry name" value="DNA mismatch repair protein MutL"/>
    <property type="match status" value="1"/>
</dbReference>
<dbReference type="InterPro" id="IPR038973">
    <property type="entry name" value="MutL/Mlh/Pms-like"/>
</dbReference>
<dbReference type="SUPFAM" id="SSF55874">
    <property type="entry name" value="ATPase domain of HSP90 chaperone/DNA topoisomerase II/histidine kinase"/>
    <property type="match status" value="1"/>
</dbReference>
<dbReference type="Pfam" id="PF08676">
    <property type="entry name" value="MutL_C"/>
    <property type="match status" value="1"/>
</dbReference>
<dbReference type="InterPro" id="IPR020667">
    <property type="entry name" value="DNA_mismatch_repair_MutL"/>
</dbReference>
<feature type="compositionally biased region" description="Pro residues" evidence="6">
    <location>
        <begin position="341"/>
        <end position="352"/>
    </location>
</feature>
<dbReference type="InterPro" id="IPR002099">
    <property type="entry name" value="MutL/Mlh/PMS"/>
</dbReference>
<dbReference type="EMBL" id="BAABRI010000012">
    <property type="protein sequence ID" value="GAA5483158.1"/>
    <property type="molecule type" value="Genomic_DNA"/>
</dbReference>
<feature type="domain" description="MutL C-terminal dimerisation" evidence="7">
    <location>
        <begin position="391"/>
        <end position="532"/>
    </location>
</feature>
<feature type="region of interest" description="Disordered" evidence="6">
    <location>
        <begin position="330"/>
        <end position="359"/>
    </location>
</feature>
<evidence type="ECO:0000256" key="6">
    <source>
        <dbReference type="SAM" id="MobiDB-lite"/>
    </source>
</evidence>